<feature type="region of interest" description="Disordered" evidence="7">
    <location>
        <begin position="433"/>
        <end position="546"/>
    </location>
</feature>
<dbReference type="CDD" id="cd00214">
    <property type="entry name" value="Calpain_III"/>
    <property type="match status" value="1"/>
</dbReference>
<evidence type="ECO:0000256" key="1">
    <source>
        <dbReference type="ARBA" id="ARBA00007623"/>
    </source>
</evidence>
<evidence type="ECO:0000256" key="3">
    <source>
        <dbReference type="ARBA" id="ARBA00022801"/>
    </source>
</evidence>
<dbReference type="PROSITE" id="PS00139">
    <property type="entry name" value="THIOL_PROTEASE_CYS"/>
    <property type="match status" value="1"/>
</dbReference>
<feature type="compositionally biased region" description="Low complexity" evidence="7">
    <location>
        <begin position="474"/>
        <end position="486"/>
    </location>
</feature>
<dbReference type="InterPro" id="IPR001300">
    <property type="entry name" value="Peptidase_C2_calpain_cat"/>
</dbReference>
<dbReference type="PRINTS" id="PR00704">
    <property type="entry name" value="CALPAIN"/>
</dbReference>
<keyword evidence="3 6" id="KW-0378">Hydrolase</keyword>
<dbReference type="FunFam" id="3.90.70.10:FF:000001">
    <property type="entry name" value="Calpain-1 catalytic subunit"/>
    <property type="match status" value="1"/>
</dbReference>
<dbReference type="EMBL" id="JANEYF010004294">
    <property type="protein sequence ID" value="KAJ8931561.1"/>
    <property type="molecule type" value="Genomic_DNA"/>
</dbReference>
<dbReference type="GO" id="GO:0006508">
    <property type="term" value="P:proteolysis"/>
    <property type="evidence" value="ECO:0007669"/>
    <property type="project" value="UniProtKB-KW"/>
</dbReference>
<feature type="compositionally biased region" description="Pro residues" evidence="7">
    <location>
        <begin position="454"/>
        <end position="473"/>
    </location>
</feature>
<protein>
    <recommendedName>
        <fullName evidence="8">Calpain catalytic domain-containing protein</fullName>
    </recommendedName>
</protein>
<dbReference type="InterPro" id="IPR022684">
    <property type="entry name" value="Calpain_cysteine_protease"/>
</dbReference>
<organism evidence="9 10">
    <name type="scientific">Rhamnusium bicolor</name>
    <dbReference type="NCBI Taxonomy" id="1586634"/>
    <lineage>
        <taxon>Eukaryota</taxon>
        <taxon>Metazoa</taxon>
        <taxon>Ecdysozoa</taxon>
        <taxon>Arthropoda</taxon>
        <taxon>Hexapoda</taxon>
        <taxon>Insecta</taxon>
        <taxon>Pterygota</taxon>
        <taxon>Neoptera</taxon>
        <taxon>Endopterygota</taxon>
        <taxon>Coleoptera</taxon>
        <taxon>Polyphaga</taxon>
        <taxon>Cucujiformia</taxon>
        <taxon>Chrysomeloidea</taxon>
        <taxon>Cerambycidae</taxon>
        <taxon>Lepturinae</taxon>
        <taxon>Rhagiini</taxon>
        <taxon>Rhamnusium</taxon>
    </lineage>
</organism>
<feature type="active site" evidence="5 6">
    <location>
        <position position="193"/>
    </location>
</feature>
<evidence type="ECO:0000313" key="9">
    <source>
        <dbReference type="EMBL" id="KAJ8931561.1"/>
    </source>
</evidence>
<dbReference type="InterPro" id="IPR022683">
    <property type="entry name" value="Calpain_III"/>
</dbReference>
<feature type="domain" description="Calpain catalytic" evidence="8">
    <location>
        <begin position="10"/>
        <end position="281"/>
    </location>
</feature>
<evidence type="ECO:0000256" key="7">
    <source>
        <dbReference type="SAM" id="MobiDB-lite"/>
    </source>
</evidence>
<keyword evidence="10" id="KW-1185">Reference proteome</keyword>
<keyword evidence="4 6" id="KW-0788">Thiol protease</keyword>
<dbReference type="InterPro" id="IPR000169">
    <property type="entry name" value="Pept_cys_AS"/>
</dbReference>
<comment type="similarity">
    <text evidence="1">Belongs to the peptidase C2 family.</text>
</comment>
<dbReference type="Proteomes" id="UP001162156">
    <property type="component" value="Unassembled WGS sequence"/>
</dbReference>
<dbReference type="InterPro" id="IPR036213">
    <property type="entry name" value="Calpain_III_sf"/>
</dbReference>
<accession>A0AAV8WYN0</accession>
<dbReference type="InterPro" id="IPR022682">
    <property type="entry name" value="Calpain_domain_III"/>
</dbReference>
<name>A0AAV8WYN0_9CUCU</name>
<dbReference type="GO" id="GO:0004198">
    <property type="term" value="F:calcium-dependent cysteine-type endopeptidase activity"/>
    <property type="evidence" value="ECO:0007669"/>
    <property type="project" value="InterPro"/>
</dbReference>
<comment type="caution">
    <text evidence="9">The sequence shown here is derived from an EMBL/GenBank/DDBJ whole genome shotgun (WGS) entry which is preliminary data.</text>
</comment>
<dbReference type="InterPro" id="IPR033883">
    <property type="entry name" value="C2_III"/>
</dbReference>
<dbReference type="Pfam" id="PF00648">
    <property type="entry name" value="Peptidase_C2"/>
    <property type="match status" value="1"/>
</dbReference>
<dbReference type="SUPFAM" id="SSF54001">
    <property type="entry name" value="Cysteine proteinases"/>
    <property type="match status" value="1"/>
</dbReference>
<sequence>MELPGFALSPSDIVSDPQFFVEGFSRFDVQQGELGDCWLLAAAANLTLYRRLFFQIVPDDQSFEDKYAGIFHFRFWQYGRWIDVVIDDRLPTYRGELIFLHSTEENEFWSALLEKAYAKLHGSYEALKGGSTCEAMEDFTGGVTEMYEMDACPPNLFQIIIKAYERSSLMGCSIEPDPNVVEAQTPEGLIRGHAYSITRVQYVDIQTPNVTGKIPLLRLRNPWGNESEWNGPWSDGAPEWRFISESEKEELGLTFDNDGEFWMSFRDFQTHYSRLEICNLNPDSLSDEELREGHKKKWEMSVFEGEWVRGVTAGGCRNFLDSFWHNPQYRVQLTEVDDGDEDGSCTMIVALMQKNRRQIRSMGADLLTVGFAIYHVTRSPSFINLREVSCRFKLPPGTYCIVPSTYDPNEEGEFLLRVFSEHKNVMEYGGYNSDYLSSHRDNEVDEEEDEPQEPSYPQPQSPQNPYTPTPSYPNSPGYPVSSSGYPNPYPGYPSYPQNSGYPYPQHPNPNPYPGYPGYPPPNPQPQQGRSSHSGDPIMNFFNKLFK</sequence>
<dbReference type="PANTHER" id="PTHR10183">
    <property type="entry name" value="CALPAIN"/>
    <property type="match status" value="1"/>
</dbReference>
<dbReference type="Pfam" id="PF01067">
    <property type="entry name" value="Calpain_III"/>
    <property type="match status" value="1"/>
</dbReference>
<feature type="compositionally biased region" description="Low complexity" evidence="7">
    <location>
        <begin position="494"/>
        <end position="503"/>
    </location>
</feature>
<evidence type="ECO:0000256" key="5">
    <source>
        <dbReference type="PIRSR" id="PIRSR622684-1"/>
    </source>
</evidence>
<reference evidence="9" key="1">
    <citation type="journal article" date="2023" name="Insect Mol. Biol.">
        <title>Genome sequencing provides insights into the evolution of gene families encoding plant cell wall-degrading enzymes in longhorned beetles.</title>
        <authorList>
            <person name="Shin N.R."/>
            <person name="Okamura Y."/>
            <person name="Kirsch R."/>
            <person name="Pauchet Y."/>
        </authorList>
    </citation>
    <scope>NUCLEOTIDE SEQUENCE</scope>
    <source>
        <strain evidence="9">RBIC_L_NR</strain>
    </source>
</reference>
<dbReference type="SUPFAM" id="SSF49758">
    <property type="entry name" value="Calpain large subunit, middle domain (domain III)"/>
    <property type="match status" value="1"/>
</dbReference>
<evidence type="ECO:0000313" key="10">
    <source>
        <dbReference type="Proteomes" id="UP001162156"/>
    </source>
</evidence>
<dbReference type="PROSITE" id="PS50203">
    <property type="entry name" value="CALPAIN_CAT"/>
    <property type="match status" value="1"/>
</dbReference>
<keyword evidence="2 6" id="KW-0645">Protease</keyword>
<dbReference type="Gene3D" id="3.90.70.10">
    <property type="entry name" value="Cysteine proteinases"/>
    <property type="match status" value="1"/>
</dbReference>
<feature type="active site" evidence="5 6">
    <location>
        <position position="37"/>
    </location>
</feature>
<dbReference type="Gene3D" id="2.60.120.380">
    <property type="match status" value="1"/>
</dbReference>
<dbReference type="AlphaFoldDB" id="A0AAV8WYN0"/>
<dbReference type="SMART" id="SM00230">
    <property type="entry name" value="CysPc"/>
    <property type="match status" value="1"/>
</dbReference>
<evidence type="ECO:0000256" key="2">
    <source>
        <dbReference type="ARBA" id="ARBA00022670"/>
    </source>
</evidence>
<evidence type="ECO:0000259" key="8">
    <source>
        <dbReference type="PROSITE" id="PS50203"/>
    </source>
</evidence>
<dbReference type="InterPro" id="IPR038765">
    <property type="entry name" value="Papain-like_cys_pep_sf"/>
</dbReference>
<dbReference type="GO" id="GO:0005737">
    <property type="term" value="C:cytoplasm"/>
    <property type="evidence" value="ECO:0007669"/>
    <property type="project" value="TreeGrafter"/>
</dbReference>
<proteinExistence type="inferred from homology"/>
<feature type="compositionally biased region" description="Pro residues" evidence="7">
    <location>
        <begin position="504"/>
        <end position="524"/>
    </location>
</feature>
<dbReference type="PANTHER" id="PTHR10183:SF433">
    <property type="entry name" value="CALPAIN-A-RELATED"/>
    <property type="match status" value="1"/>
</dbReference>
<gene>
    <name evidence="9" type="ORF">NQ314_015508</name>
</gene>
<feature type="compositionally biased region" description="Acidic residues" evidence="7">
    <location>
        <begin position="443"/>
        <end position="452"/>
    </location>
</feature>
<feature type="active site" evidence="5 6">
    <location>
        <position position="221"/>
    </location>
</feature>
<dbReference type="SMART" id="SM00720">
    <property type="entry name" value="calpain_III"/>
    <property type="match status" value="1"/>
</dbReference>
<evidence type="ECO:0000256" key="6">
    <source>
        <dbReference type="PROSITE-ProRule" id="PRU00239"/>
    </source>
</evidence>
<dbReference type="CDD" id="cd00044">
    <property type="entry name" value="CysPc"/>
    <property type="match status" value="1"/>
</dbReference>
<evidence type="ECO:0000256" key="4">
    <source>
        <dbReference type="ARBA" id="ARBA00022807"/>
    </source>
</evidence>